<gene>
    <name evidence="1" type="ORF">H5410_023044</name>
</gene>
<keyword evidence="2" id="KW-1185">Reference proteome</keyword>
<organism evidence="1 2">
    <name type="scientific">Solanum commersonii</name>
    <name type="common">Commerson's wild potato</name>
    <name type="synonym">Commerson's nightshade</name>
    <dbReference type="NCBI Taxonomy" id="4109"/>
    <lineage>
        <taxon>Eukaryota</taxon>
        <taxon>Viridiplantae</taxon>
        <taxon>Streptophyta</taxon>
        <taxon>Embryophyta</taxon>
        <taxon>Tracheophyta</taxon>
        <taxon>Spermatophyta</taxon>
        <taxon>Magnoliopsida</taxon>
        <taxon>eudicotyledons</taxon>
        <taxon>Gunneridae</taxon>
        <taxon>Pentapetalae</taxon>
        <taxon>asterids</taxon>
        <taxon>lamiids</taxon>
        <taxon>Solanales</taxon>
        <taxon>Solanaceae</taxon>
        <taxon>Solanoideae</taxon>
        <taxon>Solaneae</taxon>
        <taxon>Solanum</taxon>
    </lineage>
</organism>
<sequence>MAYFKKVVKASWSGDYSNDVFLQWKLKLKKIKLALSKWSREEEIVKLKEELFEQDPSIANRVEEFWKQKASIHWFSEGDKSTKFFHGLVRGRRRRLNVQRIMKADGQWVEGDDEVEAKALSFFQNQFAGCNLDNNFSLLQNIQPLVTTEDNGLFIAIPEETEIKRVVFELNGESACGPDGFTGHFFQVCWDRYCGYCGSFLSGEYPSQIHYSH</sequence>
<accession>A0A9J5ZFR1</accession>
<dbReference type="AlphaFoldDB" id="A0A9J5ZFR1"/>
<proteinExistence type="predicted"/>
<reference evidence="1 2" key="1">
    <citation type="submission" date="2020-09" db="EMBL/GenBank/DDBJ databases">
        <title>De no assembly of potato wild relative species, Solanum commersonii.</title>
        <authorList>
            <person name="Cho K."/>
        </authorList>
    </citation>
    <scope>NUCLEOTIDE SEQUENCE [LARGE SCALE GENOMIC DNA]</scope>
    <source>
        <strain evidence="1">LZ3.2</strain>
        <tissue evidence="1">Leaf</tissue>
    </source>
</reference>
<dbReference type="EMBL" id="JACXVP010000004">
    <property type="protein sequence ID" value="KAG5611763.1"/>
    <property type="molecule type" value="Genomic_DNA"/>
</dbReference>
<dbReference type="OrthoDB" id="1428983at2759"/>
<protein>
    <submittedName>
        <fullName evidence="1">Uncharacterized protein</fullName>
    </submittedName>
</protein>
<dbReference type="Proteomes" id="UP000824120">
    <property type="component" value="Chromosome 4"/>
</dbReference>
<comment type="caution">
    <text evidence="1">The sequence shown here is derived from an EMBL/GenBank/DDBJ whole genome shotgun (WGS) entry which is preliminary data.</text>
</comment>
<evidence type="ECO:0000313" key="1">
    <source>
        <dbReference type="EMBL" id="KAG5611763.1"/>
    </source>
</evidence>
<evidence type="ECO:0000313" key="2">
    <source>
        <dbReference type="Proteomes" id="UP000824120"/>
    </source>
</evidence>
<name>A0A9J5ZFR1_SOLCO</name>